<sequence length="265" mass="29717">MLRNSNEEKNSRIPQRVRNELRIRPIEVVSKHKVADCFYRIEFTGEALAGFTSLGFDDHIKVFFPDPQTGELHLPEVTAQGVTWKDGVRPTGRDYTPLYFDGQRNSLTIDFYIHQGGVASNWATQAQPGDPLVVGGPRGSLVVPTDYAFQLYVCDESGLPAFKRRQPSIQAEHVKLFAFTDEAAGRAYLDDLSGVATSWLGSGQMRSENLTGLIAALDNIDLPAEDYFIWLTGEGEAVKKLSDYFIEQRALDPDFVRAVAYWHQK</sequence>
<dbReference type="PANTHER" id="PTHR30157">
    <property type="entry name" value="FERRIC REDUCTASE, NADPH-DEPENDENT"/>
    <property type="match status" value="1"/>
</dbReference>
<dbReference type="SUPFAM" id="SSF63380">
    <property type="entry name" value="Riboflavin synthase domain-like"/>
    <property type="match status" value="1"/>
</dbReference>
<evidence type="ECO:0000313" key="3">
    <source>
        <dbReference type="EMBL" id="RLM22068.1"/>
    </source>
</evidence>
<dbReference type="InterPro" id="IPR017938">
    <property type="entry name" value="Riboflavin_synthase-like_b-brl"/>
</dbReference>
<protein>
    <submittedName>
        <fullName evidence="3">NADPH-dependent ferric siderophore reductase</fullName>
    </submittedName>
</protein>
<comment type="caution">
    <text evidence="3">The sequence shown here is derived from an EMBL/GenBank/DDBJ whole genome shotgun (WGS) entry which is preliminary data.</text>
</comment>
<accession>A0AAE8EMN8</accession>
<dbReference type="FunFam" id="2.40.30.10:FF:000055">
    <property type="entry name" value="Siderophore-interacting family protein"/>
    <property type="match status" value="1"/>
</dbReference>
<dbReference type="Pfam" id="PF08021">
    <property type="entry name" value="FAD_binding_9"/>
    <property type="match status" value="1"/>
</dbReference>
<evidence type="ECO:0000259" key="2">
    <source>
        <dbReference type="PROSITE" id="PS51384"/>
    </source>
</evidence>
<evidence type="ECO:0000313" key="4">
    <source>
        <dbReference type="Proteomes" id="UP000285972"/>
    </source>
</evidence>
<dbReference type="CDD" id="cd06193">
    <property type="entry name" value="siderophore_interacting"/>
    <property type="match status" value="1"/>
</dbReference>
<dbReference type="Gene3D" id="2.40.30.10">
    <property type="entry name" value="Translation factors"/>
    <property type="match status" value="1"/>
</dbReference>
<dbReference type="EMBL" id="MJLX01000036">
    <property type="protein sequence ID" value="RLM22068.1"/>
    <property type="molecule type" value="Genomic_DNA"/>
</dbReference>
<dbReference type="KEGG" id="bgj:AWC36_03685"/>
<dbReference type="InterPro" id="IPR039374">
    <property type="entry name" value="SIP_fam"/>
</dbReference>
<dbReference type="Gene3D" id="3.40.50.80">
    <property type="entry name" value="Nucleotide-binding domain of ferredoxin-NADP reductase (FNR) module"/>
    <property type="match status" value="1"/>
</dbReference>
<evidence type="ECO:0000256" key="1">
    <source>
        <dbReference type="ARBA" id="ARBA00035644"/>
    </source>
</evidence>
<comment type="similarity">
    <text evidence="1">Belongs to the SIP oxidoreductase family.</text>
</comment>
<dbReference type="Proteomes" id="UP000285972">
    <property type="component" value="Unassembled WGS sequence"/>
</dbReference>
<dbReference type="PANTHER" id="PTHR30157:SF0">
    <property type="entry name" value="NADPH-DEPENDENT FERRIC-CHELATE REDUCTASE"/>
    <property type="match status" value="1"/>
</dbReference>
<dbReference type="InterPro" id="IPR017927">
    <property type="entry name" value="FAD-bd_FR_type"/>
</dbReference>
<feature type="domain" description="FAD-binding FR-type" evidence="2">
    <location>
        <begin position="21"/>
        <end position="144"/>
    </location>
</feature>
<gene>
    <name evidence="3" type="ORF">BIY26_13700</name>
</gene>
<dbReference type="InterPro" id="IPR039261">
    <property type="entry name" value="FNR_nucleotide-bd"/>
</dbReference>
<organism evidence="3 4">
    <name type="scientific">Brenneria goodwinii</name>
    <dbReference type="NCBI Taxonomy" id="1109412"/>
    <lineage>
        <taxon>Bacteria</taxon>
        <taxon>Pseudomonadati</taxon>
        <taxon>Pseudomonadota</taxon>
        <taxon>Gammaproteobacteria</taxon>
        <taxon>Enterobacterales</taxon>
        <taxon>Pectobacteriaceae</taxon>
        <taxon>Brenneria</taxon>
    </lineage>
</organism>
<dbReference type="AlphaFoldDB" id="A0AAE8EMN8"/>
<dbReference type="InterPro" id="IPR007037">
    <property type="entry name" value="SIP_rossman_dom"/>
</dbReference>
<reference evidence="3 4" key="1">
    <citation type="submission" date="2016-09" db="EMBL/GenBank/DDBJ databases">
        <authorList>
            <person name="Doonan J."/>
            <person name="Pachebat J.A."/>
            <person name="Golyshin P.N."/>
            <person name="Denman S."/>
            <person name="Mcdonald J.E."/>
        </authorList>
    </citation>
    <scope>NUCLEOTIDE SEQUENCE [LARGE SCALE GENOMIC DNA]</scope>
    <source>
        <strain evidence="3 4">FRB141</strain>
    </source>
</reference>
<proteinExistence type="inferred from homology"/>
<dbReference type="PROSITE" id="PS51384">
    <property type="entry name" value="FAD_FR"/>
    <property type="match status" value="1"/>
</dbReference>
<name>A0AAE8EMN8_9GAMM</name>
<dbReference type="Pfam" id="PF04954">
    <property type="entry name" value="SIP"/>
    <property type="match status" value="1"/>
</dbReference>
<dbReference type="GO" id="GO:0016491">
    <property type="term" value="F:oxidoreductase activity"/>
    <property type="evidence" value="ECO:0007669"/>
    <property type="project" value="InterPro"/>
</dbReference>
<dbReference type="InterPro" id="IPR013113">
    <property type="entry name" value="SIP_FAD-bd"/>
</dbReference>